<keyword evidence="2" id="KW-1185">Reference proteome</keyword>
<protein>
    <submittedName>
        <fullName evidence="1">Uncharacterized protein</fullName>
    </submittedName>
</protein>
<dbReference type="EMBL" id="JBHTNF010000020">
    <property type="protein sequence ID" value="MFD1330238.1"/>
    <property type="molecule type" value="Genomic_DNA"/>
</dbReference>
<evidence type="ECO:0000313" key="2">
    <source>
        <dbReference type="Proteomes" id="UP001597173"/>
    </source>
</evidence>
<sequence length="81" mass="9032">MTELVRVTDHAVLQYLARVHGLDVEHFRQHIAARTQTGANQGATGVIVDGVKFVLKGFAVVSVYDKSWPSRDLRSNREVTL</sequence>
<dbReference type="Proteomes" id="UP001597173">
    <property type="component" value="Unassembled WGS sequence"/>
</dbReference>
<accession>A0ABW3Z1W8</accession>
<organism evidence="1 2">
    <name type="scientific">Mycoplana ramosa</name>
    <name type="common">Mycoplana bullata</name>
    <dbReference type="NCBI Taxonomy" id="40837"/>
    <lineage>
        <taxon>Bacteria</taxon>
        <taxon>Pseudomonadati</taxon>
        <taxon>Pseudomonadota</taxon>
        <taxon>Alphaproteobacteria</taxon>
        <taxon>Hyphomicrobiales</taxon>
        <taxon>Rhizobiaceae</taxon>
        <taxon>Mycoplana</taxon>
    </lineage>
</organism>
<reference evidence="2" key="1">
    <citation type="journal article" date="2019" name="Int. J. Syst. Evol. Microbiol.">
        <title>The Global Catalogue of Microorganisms (GCM) 10K type strain sequencing project: providing services to taxonomists for standard genome sequencing and annotation.</title>
        <authorList>
            <consortium name="The Broad Institute Genomics Platform"/>
            <consortium name="The Broad Institute Genome Sequencing Center for Infectious Disease"/>
            <person name="Wu L."/>
            <person name="Ma J."/>
        </authorList>
    </citation>
    <scope>NUCLEOTIDE SEQUENCE [LARGE SCALE GENOMIC DNA]</scope>
    <source>
        <strain evidence="2">CCUG 55609</strain>
    </source>
</reference>
<proteinExistence type="predicted"/>
<evidence type="ECO:0000313" key="1">
    <source>
        <dbReference type="EMBL" id="MFD1330238.1"/>
    </source>
</evidence>
<comment type="caution">
    <text evidence="1">The sequence shown here is derived from an EMBL/GenBank/DDBJ whole genome shotgun (WGS) entry which is preliminary data.</text>
</comment>
<dbReference type="RefSeq" id="WP_374841162.1">
    <property type="nucleotide sequence ID" value="NZ_JBHEEW010000019.1"/>
</dbReference>
<gene>
    <name evidence="1" type="ORF">ACFQ33_20325</name>
</gene>
<name>A0ABW3Z1W8_MYCRA</name>